<dbReference type="InterPro" id="IPR038735">
    <property type="entry name" value="MSMEG_1276-like_NTP-PPase_dom"/>
</dbReference>
<comment type="caution">
    <text evidence="1">The sequence shown here is derived from an EMBL/GenBank/DDBJ whole genome shotgun (WGS) entry which is preliminary data.</text>
</comment>
<evidence type="ECO:0008006" key="3">
    <source>
        <dbReference type="Google" id="ProtNLM"/>
    </source>
</evidence>
<protein>
    <recommendedName>
        <fullName evidence="3">Phosphoribosyl-ATP pyrophosphohydrolase</fullName>
    </recommendedName>
</protein>
<organism evidence="1 2">
    <name type="scientific">Candidatus Yanofskybacteria bacterium RIFCSPHIGHO2_01_FULL_41_21</name>
    <dbReference type="NCBI Taxonomy" id="1802660"/>
    <lineage>
        <taxon>Bacteria</taxon>
        <taxon>Candidatus Yanofskyibacteriota</taxon>
    </lineage>
</organism>
<reference evidence="1 2" key="1">
    <citation type="journal article" date="2016" name="Nat. Commun.">
        <title>Thousands of microbial genomes shed light on interconnected biogeochemical processes in an aquifer system.</title>
        <authorList>
            <person name="Anantharaman K."/>
            <person name="Brown C.T."/>
            <person name="Hug L.A."/>
            <person name="Sharon I."/>
            <person name="Castelle C.J."/>
            <person name="Probst A.J."/>
            <person name="Thomas B.C."/>
            <person name="Singh A."/>
            <person name="Wilkins M.J."/>
            <person name="Karaoz U."/>
            <person name="Brodie E.L."/>
            <person name="Williams K.H."/>
            <person name="Hubbard S.S."/>
            <person name="Banfield J.F."/>
        </authorList>
    </citation>
    <scope>NUCLEOTIDE SEQUENCE [LARGE SCALE GENOMIC DNA]</scope>
</reference>
<gene>
    <name evidence="1" type="ORF">A2735_00300</name>
</gene>
<evidence type="ECO:0000313" key="1">
    <source>
        <dbReference type="EMBL" id="OGM98135.1"/>
    </source>
</evidence>
<evidence type="ECO:0000313" key="2">
    <source>
        <dbReference type="Proteomes" id="UP000178520"/>
    </source>
</evidence>
<dbReference type="CDD" id="cd11532">
    <property type="entry name" value="NTP-PPase_COG4997"/>
    <property type="match status" value="1"/>
</dbReference>
<accession>A0A1F8EDT2</accession>
<sequence>MKKIYYNKLIRDKIPEKIKRNGGDYKINKLNQKLFEVELLKKVGEEASGLLSSKTKEEVTSELADIIAVIEEIKKLKHITSKQISEALKINFDKKGGFNKKLFLVWSSDTGYKTNEKRNK</sequence>
<proteinExistence type="predicted"/>
<name>A0A1F8EDT2_9BACT</name>
<dbReference type="AlphaFoldDB" id="A0A1F8EDT2"/>
<dbReference type="Proteomes" id="UP000178520">
    <property type="component" value="Unassembled WGS sequence"/>
</dbReference>
<dbReference type="EMBL" id="MGJA01000003">
    <property type="protein sequence ID" value="OGM98135.1"/>
    <property type="molecule type" value="Genomic_DNA"/>
</dbReference>
<dbReference type="STRING" id="1802660.A2735_00300"/>